<dbReference type="InterPro" id="IPR040628">
    <property type="entry name" value="BaeRF_family6"/>
</dbReference>
<evidence type="ECO:0000259" key="1">
    <source>
        <dbReference type="Pfam" id="PF18848"/>
    </source>
</evidence>
<organism evidence="2 3">
    <name type="scientific">Enterococcus villorum</name>
    <dbReference type="NCBI Taxonomy" id="112904"/>
    <lineage>
        <taxon>Bacteria</taxon>
        <taxon>Bacillati</taxon>
        <taxon>Bacillota</taxon>
        <taxon>Bacilli</taxon>
        <taxon>Lactobacillales</taxon>
        <taxon>Enterococcaceae</taxon>
        <taxon>Enterococcus</taxon>
    </lineage>
</organism>
<name>A0A1V8YKR6_9ENTE</name>
<dbReference type="AlphaFoldDB" id="A0A1V8YKR6"/>
<protein>
    <recommendedName>
        <fullName evidence="1">Bacterial archaeo-eukaryotic release factor family 6 domain-containing protein</fullName>
    </recommendedName>
</protein>
<dbReference type="EMBL" id="MJEA01000014">
    <property type="protein sequence ID" value="OQO68733.1"/>
    <property type="molecule type" value="Genomic_DNA"/>
</dbReference>
<accession>A0A1V8YKR6</accession>
<comment type="caution">
    <text evidence="2">The sequence shown here is derived from an EMBL/GenBank/DDBJ whole genome shotgun (WGS) entry which is preliminary data.</text>
</comment>
<dbReference type="Pfam" id="PF18848">
    <property type="entry name" value="baeRF_family6"/>
    <property type="match status" value="1"/>
</dbReference>
<dbReference type="RefSeq" id="WP_081184584.1">
    <property type="nucleotide sequence ID" value="NZ_MJEA01000014.1"/>
</dbReference>
<dbReference type="STRING" id="112904.BH747_11235"/>
<evidence type="ECO:0000313" key="2">
    <source>
        <dbReference type="EMBL" id="OQO68733.1"/>
    </source>
</evidence>
<dbReference type="Proteomes" id="UP000192477">
    <property type="component" value="Unassembled WGS sequence"/>
</dbReference>
<proteinExistence type="predicted"/>
<gene>
    <name evidence="2" type="ORF">BH747_11235</name>
</gene>
<feature type="domain" description="Bacterial archaeo-eukaryotic release factor family 6" evidence="1">
    <location>
        <begin position="127"/>
        <end position="273"/>
    </location>
</feature>
<sequence>MAKMAKELLSQLTSEDVKGPFVTIMLNTHVAHQDVEKDQIKLKNFAKEAKKRFEKKYAEHDWSLFQEKITSLLEDASFWRSATASVALILSPEQTYIHRLSIPVDDQYYVSDLPYLLAIIKNSHFNYSYYLLGLNRDSMKLYEVNNKQVKEVKLPDDAPKDVVTALGSELTGGGLNYTSNGGEGATFHGINPKDEEVEIDWVNYYQAVDEYFKNTFENPEKWPIYLFALPENQTMFKKVAKNPYYRSEVAISASPAQLTLKEIEEGAKKLSDELAANEAKGYNRLLDKKFIDQLVDIVPAAKEGKISHLFIATSNLVDGFGEDPETEYDRRQVLNELADNVLTNGGQVFILEQKDAPDEKSLVAILRY</sequence>
<dbReference type="OrthoDB" id="4393931at2"/>
<reference evidence="2 3" key="1">
    <citation type="journal article" date="2017" name="BMC Microbiol.">
        <title>Comparative genomics of Enterococcus spp. isolated from bovine feces.</title>
        <authorList>
            <person name="Beukers A.G."/>
            <person name="Zaheer R."/>
            <person name="Goji N."/>
            <person name="Amoako K.K."/>
            <person name="Chaves A.V."/>
            <person name="Ward M.P."/>
            <person name="McAllister T.A."/>
        </authorList>
    </citation>
    <scope>NUCLEOTIDE SEQUENCE [LARGE SCALE GENOMIC DNA]</scope>
    <source>
        <strain evidence="2 3">F1129D 143</strain>
    </source>
</reference>
<evidence type="ECO:0000313" key="3">
    <source>
        <dbReference type="Proteomes" id="UP000192477"/>
    </source>
</evidence>